<reference evidence="1 2" key="1">
    <citation type="submission" date="2016-10" db="EMBL/GenBank/DDBJ databases">
        <authorList>
            <person name="de Groot N.N."/>
        </authorList>
    </citation>
    <scope>NUCLEOTIDE SEQUENCE [LARGE SCALE GENOMIC DNA]</scope>
    <source>
        <strain evidence="1 2">DSM 29433</strain>
    </source>
</reference>
<proteinExistence type="predicted"/>
<dbReference type="EMBL" id="FOZM01000001">
    <property type="protein sequence ID" value="SFS13663.1"/>
    <property type="molecule type" value="Genomic_DNA"/>
</dbReference>
<dbReference type="InterPro" id="IPR027417">
    <property type="entry name" value="P-loop_NTPase"/>
</dbReference>
<dbReference type="Pfam" id="PF05402">
    <property type="entry name" value="PqqD"/>
    <property type="match status" value="1"/>
</dbReference>
<keyword evidence="2" id="KW-1185">Reference proteome</keyword>
<evidence type="ECO:0000313" key="1">
    <source>
        <dbReference type="EMBL" id="SFS13663.1"/>
    </source>
</evidence>
<name>A0A1I6MDH2_9RHOB</name>
<dbReference type="STRING" id="1123755.SAMN05444714_1586"/>
<organism evidence="1 2">
    <name type="scientific">Yoonia litorea</name>
    <dbReference type="NCBI Taxonomy" id="1123755"/>
    <lineage>
        <taxon>Bacteria</taxon>
        <taxon>Pseudomonadati</taxon>
        <taxon>Pseudomonadota</taxon>
        <taxon>Alphaproteobacteria</taxon>
        <taxon>Rhodobacterales</taxon>
        <taxon>Paracoccaceae</taxon>
        <taxon>Yoonia</taxon>
    </lineage>
</organism>
<protein>
    <submittedName>
        <fullName evidence="1">Coenzyme PQQ synthesis protein D (PqqD)</fullName>
    </submittedName>
</protein>
<evidence type="ECO:0000313" key="2">
    <source>
        <dbReference type="Proteomes" id="UP000198926"/>
    </source>
</evidence>
<sequence>MTEDTLVKFKNLAAPLALAQGDEMLPVIKAAIPAWPFNAVDGDGMDRSSFARLSRHSETQWQLDAPLAEKTSVLHDPVNAVCDLIAEISWERLRSRPDLLCLHAAAIQIRDRLIVFPSQRRAGKSLLTAALGREGHPVFTDDFVPLAVDPQTRVISGLANGIAPRLRLPLPETVSEGFAVWVDDSITLRNRQYGYLSGLSLPEAGTAMPVGAIILLERPDDHRGPAALSPVPIDDALSVITKQNFGRQIHAGAILNVARALVQTIPVLKLVYRDVEEATALLRTSPLLDGLPEARLSASDAHLPTRPAPLEEGWQRGTQTADMATRYRQTAGTTEVETDRAIYVASERGLAIHQLNPLLAIVWKLTAEPASGADILAALAVIYPDVDASQLQGDVQASLTFLLREELIAPLAGQSQER</sequence>
<accession>A0A1I6MDH2</accession>
<dbReference type="InterPro" id="IPR008792">
    <property type="entry name" value="PQQD"/>
</dbReference>
<dbReference type="Proteomes" id="UP000198926">
    <property type="component" value="Unassembled WGS sequence"/>
</dbReference>
<dbReference type="AlphaFoldDB" id="A0A1I6MDH2"/>
<gene>
    <name evidence="1" type="ORF">SAMN05444714_1586</name>
</gene>
<dbReference type="Gene3D" id="3.40.50.300">
    <property type="entry name" value="P-loop containing nucleotide triphosphate hydrolases"/>
    <property type="match status" value="1"/>
</dbReference>